<feature type="region of interest" description="Disordered" evidence="2">
    <location>
        <begin position="51"/>
        <end position="71"/>
    </location>
</feature>
<protein>
    <recommendedName>
        <fullName evidence="5">26S proteasome complex subunit SEM1</fullName>
    </recommendedName>
</protein>
<evidence type="ECO:0000256" key="1">
    <source>
        <dbReference type="ARBA" id="ARBA00034491"/>
    </source>
</evidence>
<dbReference type="InterPro" id="IPR007834">
    <property type="entry name" value="DSS1_SEM1"/>
</dbReference>
<reference evidence="3 4" key="1">
    <citation type="submission" date="2017-12" db="EMBL/GenBank/DDBJ databases">
        <title>Sequencing, de novo assembly and annotation of complete genome of a new Thraustochytrid species, strain FCC1311.</title>
        <authorList>
            <person name="Sedici K."/>
            <person name="Godart F."/>
            <person name="Aiese Cigliano R."/>
            <person name="Sanseverino W."/>
            <person name="Barakat M."/>
            <person name="Ortet P."/>
            <person name="Marechal E."/>
            <person name="Cagnac O."/>
            <person name="Amato A."/>
        </authorList>
    </citation>
    <scope>NUCLEOTIDE SEQUENCE [LARGE SCALE GENOMIC DNA]</scope>
</reference>
<feature type="compositionally biased region" description="Low complexity" evidence="2">
    <location>
        <begin position="18"/>
        <end position="30"/>
    </location>
</feature>
<organism evidence="3 4">
    <name type="scientific">Hondaea fermentalgiana</name>
    <dbReference type="NCBI Taxonomy" id="2315210"/>
    <lineage>
        <taxon>Eukaryota</taxon>
        <taxon>Sar</taxon>
        <taxon>Stramenopiles</taxon>
        <taxon>Bigyra</taxon>
        <taxon>Labyrinthulomycetes</taxon>
        <taxon>Thraustochytrida</taxon>
        <taxon>Thraustochytriidae</taxon>
        <taxon>Hondaea</taxon>
    </lineage>
</organism>
<dbReference type="PANTHER" id="PTHR16771:SF0">
    <property type="entry name" value="26S PROTEASOME COMPLEX SUBUNIT SEM1"/>
    <property type="match status" value="1"/>
</dbReference>
<dbReference type="Proteomes" id="UP000241890">
    <property type="component" value="Unassembled WGS sequence"/>
</dbReference>
<evidence type="ECO:0000313" key="3">
    <source>
        <dbReference type="EMBL" id="GBG25572.1"/>
    </source>
</evidence>
<name>A0A2R5G3H8_9STRA</name>
<accession>A0A2R5G3H8</accession>
<dbReference type="InParanoid" id="A0A2R5G3H8"/>
<evidence type="ECO:0008006" key="5">
    <source>
        <dbReference type="Google" id="ProtNLM"/>
    </source>
</evidence>
<evidence type="ECO:0000256" key="2">
    <source>
        <dbReference type="SAM" id="MobiDB-lite"/>
    </source>
</evidence>
<dbReference type="AlphaFoldDB" id="A0A2R5G3H8"/>
<comment type="caution">
    <text evidence="3">The sequence shown here is derived from an EMBL/GenBank/DDBJ whole genome shotgun (WGS) entry which is preliminary data.</text>
</comment>
<keyword evidence="4" id="KW-1185">Reference proteome</keyword>
<gene>
    <name evidence="3" type="ORF">FCC1311_017912</name>
</gene>
<dbReference type="GO" id="GO:0006406">
    <property type="term" value="P:mRNA export from nucleus"/>
    <property type="evidence" value="ECO:0007669"/>
    <property type="project" value="InterPro"/>
</dbReference>
<dbReference type="GO" id="GO:0008541">
    <property type="term" value="C:proteasome regulatory particle, lid subcomplex"/>
    <property type="evidence" value="ECO:0007669"/>
    <property type="project" value="InterPro"/>
</dbReference>
<evidence type="ECO:0000313" key="4">
    <source>
        <dbReference type="Proteomes" id="UP000241890"/>
    </source>
</evidence>
<feature type="compositionally biased region" description="Basic and acidic residues" evidence="2">
    <location>
        <begin position="56"/>
        <end position="69"/>
    </location>
</feature>
<dbReference type="GO" id="GO:0043248">
    <property type="term" value="P:proteasome assembly"/>
    <property type="evidence" value="ECO:0007669"/>
    <property type="project" value="InterPro"/>
</dbReference>
<sequence length="90" mass="10237">MLSRKKKATGKGDKSAADKAAATEKGAAAENSKKLLLMLEEDDEFEEFEVDQFAAPKEDKDDTKQKWQEDWDDDLAEDDFIGQLRKELKL</sequence>
<feature type="region of interest" description="Disordered" evidence="2">
    <location>
        <begin position="1"/>
        <end position="31"/>
    </location>
</feature>
<dbReference type="PANTHER" id="PTHR16771">
    <property type="entry name" value="26 PROTEASOME COMPLEX SUBUNIT DSS1"/>
    <property type="match status" value="1"/>
</dbReference>
<comment type="similarity">
    <text evidence="1">Belongs to the DSS1/SEM1 family.</text>
</comment>
<dbReference type="GO" id="GO:0000724">
    <property type="term" value="P:double-strand break repair via homologous recombination"/>
    <property type="evidence" value="ECO:0007669"/>
    <property type="project" value="TreeGrafter"/>
</dbReference>
<dbReference type="EMBL" id="BEYU01000013">
    <property type="protein sequence ID" value="GBG25572.1"/>
    <property type="molecule type" value="Genomic_DNA"/>
</dbReference>
<dbReference type="Pfam" id="PF05160">
    <property type="entry name" value="DSS1_SEM1"/>
    <property type="match status" value="1"/>
</dbReference>
<proteinExistence type="inferred from homology"/>
<dbReference type="SMART" id="SM01385">
    <property type="entry name" value="DSS1_SEM1"/>
    <property type="match status" value="1"/>
</dbReference>